<dbReference type="InterPro" id="IPR029063">
    <property type="entry name" value="SAM-dependent_MTases_sf"/>
</dbReference>
<name>A0A249XUJ2_9CAUD</name>
<dbReference type="PANTHER" id="PTHR13370">
    <property type="entry name" value="RNA METHYLASE-RELATED"/>
    <property type="match status" value="1"/>
</dbReference>
<keyword evidence="3 5" id="KW-0808">Transferase</keyword>
<evidence type="ECO:0000256" key="2">
    <source>
        <dbReference type="ARBA" id="ARBA00022603"/>
    </source>
</evidence>
<dbReference type="Gene3D" id="3.40.50.150">
    <property type="entry name" value="Vaccinia Virus protein VP39"/>
    <property type="match status" value="1"/>
</dbReference>
<sequence>MIKLNNGDSLEYIKSLEDNSLDAVITDPPYNISKDNNFKSMGRSGIDFGEWDKGFNLNDWIKLVAPKVKKGGNVVIFNDWRNLGEIADTLESSGFEVKDMIRWEKSNPMPRNRDRRFIVDYEVAIWAVKKGGKWTFNRLNETYDRPLIQSGLTPKSEKDGKGHPTQKPVLVMEWLLEHLTDEGDVVFDPFMGSGSTGVACLNLNRNFIGSELEDDYFNISKKRILGGI</sequence>
<dbReference type="PANTHER" id="PTHR13370:SF3">
    <property type="entry name" value="TRNA (GUANINE(10)-N2)-METHYLTRANSFERASE HOMOLOG"/>
    <property type="match status" value="1"/>
</dbReference>
<dbReference type="GO" id="GO:0009007">
    <property type="term" value="F:site-specific DNA-methyltransferase (adenine-specific) activity"/>
    <property type="evidence" value="ECO:0007669"/>
    <property type="project" value="UniProtKB-EC"/>
</dbReference>
<dbReference type="Proteomes" id="UP000223069">
    <property type="component" value="Segment"/>
</dbReference>
<evidence type="ECO:0000256" key="1">
    <source>
        <dbReference type="ARBA" id="ARBA00006594"/>
    </source>
</evidence>
<gene>
    <name evidence="5" type="ORF">phiSHEF4_14</name>
</gene>
<keyword evidence="2 5" id="KW-0489">Methyltransferase</keyword>
<dbReference type="OrthoDB" id="3832at10239"/>
<evidence type="ECO:0000313" key="6">
    <source>
        <dbReference type="Proteomes" id="UP000223069"/>
    </source>
</evidence>
<dbReference type="GO" id="GO:0008170">
    <property type="term" value="F:N-methyltransferase activity"/>
    <property type="evidence" value="ECO:0007669"/>
    <property type="project" value="InterPro"/>
</dbReference>
<keyword evidence="6" id="KW-1185">Reference proteome</keyword>
<dbReference type="PRINTS" id="PR00508">
    <property type="entry name" value="S21N4MTFRASE"/>
</dbReference>
<feature type="domain" description="DNA methylase N-4/N-6" evidence="4">
    <location>
        <begin position="22"/>
        <end position="222"/>
    </location>
</feature>
<dbReference type="InterPro" id="IPR002941">
    <property type="entry name" value="DNA_methylase_N4/N6"/>
</dbReference>
<evidence type="ECO:0000313" key="5">
    <source>
        <dbReference type="EMBL" id="ASZ75607.1"/>
    </source>
</evidence>
<dbReference type="Pfam" id="PF01555">
    <property type="entry name" value="N6_N4_Mtase"/>
    <property type="match status" value="1"/>
</dbReference>
<dbReference type="EMBL" id="MF678789">
    <property type="protein sequence ID" value="ASZ75607.1"/>
    <property type="molecule type" value="Genomic_DNA"/>
</dbReference>
<comment type="similarity">
    <text evidence="1">Belongs to the N(4)/N(6)-methyltransferase family.</text>
</comment>
<dbReference type="GO" id="GO:0032259">
    <property type="term" value="P:methylation"/>
    <property type="evidence" value="ECO:0007669"/>
    <property type="project" value="UniProtKB-KW"/>
</dbReference>
<evidence type="ECO:0000256" key="3">
    <source>
        <dbReference type="ARBA" id="ARBA00022679"/>
    </source>
</evidence>
<dbReference type="EC" id="2.1.1.72" evidence="5"/>
<organism evidence="5 6">
    <name type="scientific">Enterococcus phage phiSHEF4</name>
    <dbReference type="NCBI Taxonomy" id="2030923"/>
    <lineage>
        <taxon>Viruses</taxon>
        <taxon>Duplodnaviria</taxon>
        <taxon>Heunggongvirae</taxon>
        <taxon>Uroviricota</taxon>
        <taxon>Caudoviricetes</taxon>
        <taxon>Efquatrovirus</taxon>
        <taxon>Efquatrovirus SHEF4</taxon>
    </lineage>
</organism>
<proteinExistence type="inferred from homology"/>
<evidence type="ECO:0000259" key="4">
    <source>
        <dbReference type="Pfam" id="PF01555"/>
    </source>
</evidence>
<accession>A0A249XUJ2</accession>
<reference evidence="5 6" key="1">
    <citation type="submission" date="2017-08" db="EMBL/GenBank/DDBJ databases">
        <title>Sequence of Bacteriophage phiSHEF4, isolated from wastewater withtarget organism Enterococcus faecalis EF3.</title>
        <authorList>
            <person name="Stafford G.P."/>
            <person name="Al-Zubidi M.I."/>
        </authorList>
    </citation>
    <scope>NUCLEOTIDE SEQUENCE [LARGE SCALE GENOMIC DNA]</scope>
</reference>
<dbReference type="GO" id="GO:0003677">
    <property type="term" value="F:DNA binding"/>
    <property type="evidence" value="ECO:0007669"/>
    <property type="project" value="InterPro"/>
</dbReference>
<dbReference type="SUPFAM" id="SSF53335">
    <property type="entry name" value="S-adenosyl-L-methionine-dependent methyltransferases"/>
    <property type="match status" value="1"/>
</dbReference>
<dbReference type="PROSITE" id="PS00092">
    <property type="entry name" value="N6_MTASE"/>
    <property type="match status" value="1"/>
</dbReference>
<dbReference type="InterPro" id="IPR002052">
    <property type="entry name" value="DNA_methylase_N6_adenine_CS"/>
</dbReference>
<dbReference type="InterPro" id="IPR001091">
    <property type="entry name" value="RM_Methyltransferase"/>
</dbReference>
<protein>
    <submittedName>
        <fullName evidence="5">Modification methylase</fullName>
        <ecNumber evidence="5">2.1.1.72</ecNumber>
    </submittedName>
</protein>